<evidence type="ECO:0000259" key="4">
    <source>
        <dbReference type="Pfam" id="PF11611"/>
    </source>
</evidence>
<dbReference type="GO" id="GO:0016020">
    <property type="term" value="C:membrane"/>
    <property type="evidence" value="ECO:0007669"/>
    <property type="project" value="UniProtKB-SubCell"/>
</dbReference>
<keyword evidence="3" id="KW-0472">Membrane</keyword>
<feature type="transmembrane region" description="Helical" evidence="3">
    <location>
        <begin position="9"/>
        <end position="27"/>
    </location>
</feature>
<keyword evidence="3" id="KW-1133">Transmembrane helix</keyword>
<dbReference type="InterPro" id="IPR029050">
    <property type="entry name" value="Immunoprotect_excell_Ig-like"/>
</dbReference>
<keyword evidence="6" id="KW-1185">Reference proteome</keyword>
<dbReference type="Gene3D" id="2.60.40.1240">
    <property type="match status" value="1"/>
</dbReference>
<dbReference type="PATRIC" id="fig|137591.25.peg.750"/>
<dbReference type="EMBL" id="JWHU01000010">
    <property type="protein sequence ID" value="KIU21320.1"/>
    <property type="molecule type" value="Genomic_DNA"/>
</dbReference>
<dbReference type="InterPro" id="IPR029051">
    <property type="entry name" value="DUF4352"/>
</dbReference>
<organism evidence="5 6">
    <name type="scientific">Weissella cibaria</name>
    <dbReference type="NCBI Taxonomy" id="137591"/>
    <lineage>
        <taxon>Bacteria</taxon>
        <taxon>Bacillati</taxon>
        <taxon>Bacillota</taxon>
        <taxon>Bacilli</taxon>
        <taxon>Lactobacillales</taxon>
        <taxon>Lactobacillaceae</taxon>
        <taxon>Weissella</taxon>
    </lineage>
</organism>
<dbReference type="Pfam" id="PF11611">
    <property type="entry name" value="DUF4352"/>
    <property type="match status" value="1"/>
</dbReference>
<dbReference type="eggNOG" id="ENOG50331GC">
    <property type="taxonomic scope" value="Bacteria"/>
</dbReference>
<feature type="transmembrane region" description="Helical" evidence="3">
    <location>
        <begin position="58"/>
        <end position="81"/>
    </location>
</feature>
<evidence type="ECO:0000256" key="3">
    <source>
        <dbReference type="SAM" id="Phobius"/>
    </source>
</evidence>
<dbReference type="AlphaFoldDB" id="A0A0D1LLY7"/>
<evidence type="ECO:0000256" key="1">
    <source>
        <dbReference type="ARBA" id="ARBA00022729"/>
    </source>
</evidence>
<dbReference type="Proteomes" id="UP000032287">
    <property type="component" value="Unassembled WGS sequence"/>
</dbReference>
<evidence type="ECO:0000256" key="2">
    <source>
        <dbReference type="SAM" id="MobiDB-lite"/>
    </source>
</evidence>
<feature type="transmembrane region" description="Helical" evidence="3">
    <location>
        <begin position="33"/>
        <end position="51"/>
    </location>
</feature>
<feature type="domain" description="DUF4352" evidence="4">
    <location>
        <begin position="117"/>
        <end position="220"/>
    </location>
</feature>
<keyword evidence="3" id="KW-0812">Transmembrane</keyword>
<dbReference type="RefSeq" id="WP_043711018.1">
    <property type="nucleotide sequence ID" value="NZ_JALOCT010000017.1"/>
</dbReference>
<feature type="region of interest" description="Disordered" evidence="2">
    <location>
        <begin position="89"/>
        <end position="113"/>
    </location>
</feature>
<keyword evidence="1" id="KW-0732">Signal</keyword>
<protein>
    <submittedName>
        <fullName evidence="5">Telomeric repeat-binding factor 2</fullName>
    </submittedName>
</protein>
<name>A0A0D1LLY7_9LACO</name>
<sequence>MEKAKEKKVLGIIALIIAIFALILSWVPIINNIAAIFAVLGIILGVIALVINRKNKKTIALIATILSVLSIIVVLATQGLYSKAIDDATGKSDKNVTSTASSTASSEKKDDTTKKTFKLNETVKQQNGLEIKVNNVKFTQGTEYTTPKAGTQFILVNVTLKNTGNKSVSYNPYDFKLDDNGNQTDMNSYAGNDEQGNPVVSDDLHSGTLQPNATVSGTLVSEGNPENDIKLASVDYDGEINWTISLK</sequence>
<evidence type="ECO:0000313" key="5">
    <source>
        <dbReference type="EMBL" id="KIU21320.1"/>
    </source>
</evidence>
<dbReference type="STRING" id="137591.AO080_07220"/>
<reference evidence="5 6" key="1">
    <citation type="journal article" date="2015" name="Microbiology (Mosc.)">
        <title>Genomics of the Weissella cibaria species with an examination of its metabolic traits.</title>
        <authorList>
            <person name="Lynch K.M."/>
            <person name="Lucid A."/>
            <person name="Arendt E.K."/>
            <person name="Sleator R.D."/>
            <person name="Lucey B."/>
            <person name="Coffey A."/>
        </authorList>
    </citation>
    <scope>NUCLEOTIDE SEQUENCE [LARGE SCALE GENOMIC DNA]</scope>
    <source>
        <strain evidence="5 6">MG1</strain>
    </source>
</reference>
<proteinExistence type="predicted"/>
<comment type="caution">
    <text evidence="5">The sequence shown here is derived from an EMBL/GenBank/DDBJ whole genome shotgun (WGS) entry which is preliminary data.</text>
</comment>
<evidence type="ECO:0000313" key="6">
    <source>
        <dbReference type="Proteomes" id="UP000032287"/>
    </source>
</evidence>
<gene>
    <name evidence="5" type="ORF">QX99_00780</name>
</gene>
<accession>A0A0D1LLY7</accession>